<proteinExistence type="predicted"/>
<dbReference type="SUPFAM" id="SSF52402">
    <property type="entry name" value="Adenine nucleotide alpha hydrolases-like"/>
    <property type="match status" value="1"/>
</dbReference>
<dbReference type="RefSeq" id="WP_161820322.1">
    <property type="nucleotide sequence ID" value="NZ_JAACJS010000015.1"/>
</dbReference>
<protein>
    <submittedName>
        <fullName evidence="1">Universal stress protein</fullName>
    </submittedName>
</protein>
<dbReference type="EMBL" id="JAACJS010000015">
    <property type="protein sequence ID" value="NCI52064.1"/>
    <property type="molecule type" value="Genomic_DNA"/>
</dbReference>
<organism evidence="1 2">
    <name type="scientific">Sediminibacterium roseum</name>
    <dbReference type="NCBI Taxonomy" id="1978412"/>
    <lineage>
        <taxon>Bacteria</taxon>
        <taxon>Pseudomonadati</taxon>
        <taxon>Bacteroidota</taxon>
        <taxon>Chitinophagia</taxon>
        <taxon>Chitinophagales</taxon>
        <taxon>Chitinophagaceae</taxon>
        <taxon>Sediminibacterium</taxon>
    </lineage>
</organism>
<comment type="caution">
    <text evidence="1">The sequence shown here is derived from an EMBL/GenBank/DDBJ whole genome shotgun (WGS) entry which is preliminary data.</text>
</comment>
<dbReference type="Gene3D" id="3.40.50.12370">
    <property type="match status" value="1"/>
</dbReference>
<dbReference type="Proteomes" id="UP000753802">
    <property type="component" value="Unassembled WGS sequence"/>
</dbReference>
<reference evidence="1 2" key="1">
    <citation type="submission" date="2020-01" db="EMBL/GenBank/DDBJ databases">
        <title>Genome analysis.</title>
        <authorList>
            <person name="Wu S."/>
            <person name="Wang G."/>
        </authorList>
    </citation>
    <scope>NUCLEOTIDE SEQUENCE [LARGE SCALE GENOMIC DNA]</scope>
    <source>
        <strain evidence="1 2">SYL130</strain>
    </source>
</reference>
<name>A0ABW9ZY19_9BACT</name>
<evidence type="ECO:0000313" key="1">
    <source>
        <dbReference type="EMBL" id="NCI52064.1"/>
    </source>
</evidence>
<sequence>MIKITLAINPFAPSKNALDFGAYLARITGSALTASILENKGLAEQQQHGNPALSVSPENMTGQTIKWFKEGATAREVSPKIHHNRGMPFTELIEESRFADVLVMHPAISFRQKFEGNFTQLTKDILRRSECPVFLTTETVEQVDEIIVAYDRSASSMFAVKLFIYLFPELSHARLSVLHVEPDAQSGDILKHHLKEWLSVHRHGPVNFVNLTGDTDKKLIEYLAGKKNAVLIMGGYKRSAGFRLRSKSYVEWIVKNSTLPVFITHR</sequence>
<keyword evidence="2" id="KW-1185">Reference proteome</keyword>
<accession>A0ABW9ZY19</accession>
<dbReference type="CDD" id="cd00293">
    <property type="entry name" value="USP-like"/>
    <property type="match status" value="2"/>
</dbReference>
<gene>
    <name evidence="1" type="ORF">GWC95_19220</name>
</gene>
<evidence type="ECO:0000313" key="2">
    <source>
        <dbReference type="Proteomes" id="UP000753802"/>
    </source>
</evidence>